<comment type="similarity">
    <text evidence="1">Belongs to the sulfatase family.</text>
</comment>
<comment type="caution">
    <text evidence="6">The sequence shown here is derived from an EMBL/GenBank/DDBJ whole genome shotgun (WGS) entry which is preliminary data.</text>
</comment>
<dbReference type="CDD" id="cd16031">
    <property type="entry name" value="G6S_like"/>
    <property type="match status" value="1"/>
</dbReference>
<name>A0A934VSH6_9BACT</name>
<dbReference type="PANTHER" id="PTHR43108">
    <property type="entry name" value="N-ACETYLGLUCOSAMINE-6-SULFATASE FAMILY MEMBER"/>
    <property type="match status" value="1"/>
</dbReference>
<keyword evidence="7" id="KW-1185">Reference proteome</keyword>
<dbReference type="PANTHER" id="PTHR43108:SF6">
    <property type="entry name" value="N-SULPHOGLUCOSAMINE SULPHOHYDROLASE"/>
    <property type="match status" value="1"/>
</dbReference>
<keyword evidence="2" id="KW-0378">Hydrolase</keyword>
<sequence>MRHLLIISALMLVAQITYAGEDKRPNIILVFSDDHATQAIGAYGGRFENIAPTPALDKLAEQGMLFTRCMVGNSICGPSRATVLTGKHSHKNGFMVNHGATFDGSQQTFPKLLQKGGYQTALVGKWHLVSEPTGFDHWEILPGQGSYYNPDFRTPEGEIQEEGYVSNVVTDKAIDWLEEGRNPDQPFMMMVQHKSVHRKWLPDLKYLHLFEDISMPEPETLFDDYSGRGTAAREQDLSIESTMGIGRDLKVEELDIGHVLREQSLDRMTPEQRAEWTAAYQPKNDAFLANPPTGKELVSWKYQRYLKDYMRCVKSLDDSIAQLRDYLETSGLAENTVIVYSSDQGFYLGEHGWFDKRFMYDESFRTPLIAYWPGVTKPNSVNKDLVSNLDFAETFLEIAGIPVPDDMQGKSLVPLLKGETPSDWRDMVYYHYYEYPCWHMVQRHEGVYDGRYKLMSFYDIDEWELYDLHTDPNEMKNQVANPEYAEVLKSMKERLSRARKQYDVPELQPKDVSNPDRYFHSEEQNKRARAKDAERAG</sequence>
<proteinExistence type="inferred from homology"/>
<dbReference type="Gene3D" id="3.40.720.10">
    <property type="entry name" value="Alkaline Phosphatase, subunit A"/>
    <property type="match status" value="1"/>
</dbReference>
<dbReference type="InterPro" id="IPR032506">
    <property type="entry name" value="SGSH_C"/>
</dbReference>
<accession>A0A934VSH6</accession>
<evidence type="ECO:0000313" key="7">
    <source>
        <dbReference type="Proteomes" id="UP000617628"/>
    </source>
</evidence>
<dbReference type="InterPro" id="IPR017850">
    <property type="entry name" value="Alkaline_phosphatase_core_sf"/>
</dbReference>
<gene>
    <name evidence="6" type="ORF">JIN87_26335</name>
</gene>
<feature type="compositionally biased region" description="Basic and acidic residues" evidence="3">
    <location>
        <begin position="513"/>
        <end position="537"/>
    </location>
</feature>
<dbReference type="PROSITE" id="PS00523">
    <property type="entry name" value="SULFATASE_1"/>
    <property type="match status" value="1"/>
</dbReference>
<dbReference type="InterPro" id="IPR024607">
    <property type="entry name" value="Sulfatase_CS"/>
</dbReference>
<evidence type="ECO:0000256" key="3">
    <source>
        <dbReference type="SAM" id="MobiDB-lite"/>
    </source>
</evidence>
<evidence type="ECO:0000313" key="6">
    <source>
        <dbReference type="EMBL" id="MBK1880432.1"/>
    </source>
</evidence>
<dbReference type="AlphaFoldDB" id="A0A934VSH6"/>
<dbReference type="PROSITE" id="PS00149">
    <property type="entry name" value="SULFATASE_2"/>
    <property type="match status" value="1"/>
</dbReference>
<keyword evidence="4" id="KW-0732">Signal</keyword>
<dbReference type="GO" id="GO:0016787">
    <property type="term" value="F:hydrolase activity"/>
    <property type="evidence" value="ECO:0007669"/>
    <property type="project" value="UniProtKB-KW"/>
</dbReference>
<feature type="domain" description="N-sulphoglucosamine sulphohydrolase C-terminal" evidence="5">
    <location>
        <begin position="349"/>
        <end position="501"/>
    </location>
</feature>
<feature type="chain" id="PRO_5037428070" evidence="4">
    <location>
        <begin position="20"/>
        <end position="537"/>
    </location>
</feature>
<protein>
    <submittedName>
        <fullName evidence="6">Sulfatase</fullName>
    </submittedName>
</protein>
<feature type="signal peptide" evidence="4">
    <location>
        <begin position="1"/>
        <end position="19"/>
    </location>
</feature>
<evidence type="ECO:0000259" key="5">
    <source>
        <dbReference type="Pfam" id="PF16347"/>
    </source>
</evidence>
<organism evidence="6 7">
    <name type="scientific">Pelagicoccus mobilis</name>
    <dbReference type="NCBI Taxonomy" id="415221"/>
    <lineage>
        <taxon>Bacteria</taxon>
        <taxon>Pseudomonadati</taxon>
        <taxon>Verrucomicrobiota</taxon>
        <taxon>Opitutia</taxon>
        <taxon>Puniceicoccales</taxon>
        <taxon>Pelagicoccaceae</taxon>
        <taxon>Pelagicoccus</taxon>
    </lineage>
</organism>
<evidence type="ECO:0000256" key="4">
    <source>
        <dbReference type="SAM" id="SignalP"/>
    </source>
</evidence>
<dbReference type="SUPFAM" id="SSF53649">
    <property type="entry name" value="Alkaline phosphatase-like"/>
    <property type="match status" value="1"/>
</dbReference>
<feature type="region of interest" description="Disordered" evidence="3">
    <location>
        <begin position="499"/>
        <end position="537"/>
    </location>
</feature>
<evidence type="ECO:0000256" key="2">
    <source>
        <dbReference type="ARBA" id="ARBA00022801"/>
    </source>
</evidence>
<dbReference type="Pfam" id="PF16347">
    <property type="entry name" value="SGSH_C"/>
    <property type="match status" value="1"/>
</dbReference>
<dbReference type="RefSeq" id="WP_200359387.1">
    <property type="nucleotide sequence ID" value="NZ_JAENIL010000088.1"/>
</dbReference>
<reference evidence="6" key="1">
    <citation type="submission" date="2021-01" db="EMBL/GenBank/DDBJ databases">
        <title>Modified the classification status of verrucomicrobia.</title>
        <authorList>
            <person name="Feng X."/>
        </authorList>
    </citation>
    <scope>NUCLEOTIDE SEQUENCE</scope>
    <source>
        <strain evidence="6">KCTC 13126</strain>
    </source>
</reference>
<dbReference type="EMBL" id="JAENIL010000088">
    <property type="protein sequence ID" value="MBK1880432.1"/>
    <property type="molecule type" value="Genomic_DNA"/>
</dbReference>
<evidence type="ECO:0000256" key="1">
    <source>
        <dbReference type="ARBA" id="ARBA00008779"/>
    </source>
</evidence>
<dbReference type="Proteomes" id="UP000617628">
    <property type="component" value="Unassembled WGS sequence"/>
</dbReference>